<proteinExistence type="predicted"/>
<evidence type="ECO:0000313" key="1">
    <source>
        <dbReference type="EMBL" id="SFV52957.1"/>
    </source>
</evidence>
<protein>
    <submittedName>
        <fullName evidence="1">Uncharacterized protein</fullName>
    </submittedName>
</protein>
<gene>
    <name evidence="1" type="ORF">MNB_SV-8-1401</name>
</gene>
<accession>A0A1W1BHF7</accession>
<name>A0A1W1BHF7_9ZZZZ</name>
<dbReference type="EMBL" id="FPHD01000020">
    <property type="protein sequence ID" value="SFV52957.1"/>
    <property type="molecule type" value="Genomic_DNA"/>
</dbReference>
<dbReference type="AlphaFoldDB" id="A0A1W1BHF7"/>
<reference evidence="1" key="1">
    <citation type="submission" date="2016-10" db="EMBL/GenBank/DDBJ databases">
        <authorList>
            <person name="de Groot N.N."/>
        </authorList>
    </citation>
    <scope>NUCLEOTIDE SEQUENCE</scope>
</reference>
<organism evidence="1">
    <name type="scientific">hydrothermal vent metagenome</name>
    <dbReference type="NCBI Taxonomy" id="652676"/>
    <lineage>
        <taxon>unclassified sequences</taxon>
        <taxon>metagenomes</taxon>
        <taxon>ecological metagenomes</taxon>
    </lineage>
</organism>
<sequence>MAENNEDLFQKIGVDISNEKIDIDLTKTKDFFNALQNTLQEKAKTIQKDVSEGKIDLEENVGIKVDNEHINIDLNKTKRFIEDLGKKVENFLGEIDKAVENIDKK</sequence>